<feature type="compositionally biased region" description="Acidic residues" evidence="12">
    <location>
        <begin position="490"/>
        <end position="507"/>
    </location>
</feature>
<sequence length="892" mass="100271">MRAWLLLLAVLATFQAIVQVASTEDITSSFIQAISPKIKATTQQQQQQQQYKYQQKYFELENSPREPKVALANKQLSAIKTAISPVYDITPLSVTRKEIAVKHNSTIEGRTKAVTIEKSTTVIATIIEKNNKNSDSVSYSNKNNNNNNSNNNINYNKNNLNKSSVKDIAVSKRSVQPSSDFVVKAQQTQSNKQNKIQNKNQNHNEVNDKSDKNAKNALITVLRTQELQKINSSSSNNNNNNSNKVQELIEFNNKKSEEKILTTKSTNKLEAQNSAVKSSEKLAAAAAAVPSEEEATTEELSANKVENKSNNMALNESVTPQLHSQRQHRNHNQQQQRQHHHQQHRQNKKSHHYHHHHQQQQQQQQQQQDTQHHTHQRNHQNHQLHRNTNASSSEPATEAHLATAKRLAIETAKSNAEVIQNSLHETTNSISEAALETPSHLQAAEKLALDSAPLPASITNKANNANTTAATSSATARATAGSTTATSDNADADDDADDVDDSDENAENNEPATYSNKEIIGDKLKPDPSTLVQIENSLLSLFNMKRPPKIDRSKIIIPEAMKQLYAQIMGHELDIANIRRPSIPSRTANTVRSFTHIESKIDDRFPHHHRFRLYFDVKSIPTEEKLRAAELQLTRDAISEAMLNERLANRDTYQVLAYDITRVGVRGKRSPSYLLLDNKSAHLNGTDTVHLDVRRAVERWLATPRKNHGLLIEVRTGPTLKPAPHHHVRLRRSVDEPHESWQHKQPVLYAYTADGKHKTRSIRDAAASSTRSKRAGHHRRAHRRKNSDEICRRHSLYVDFADVGWSDWIVAPPGYDAFYCQGKCPFPLAEHMNSTNHAVVQTLVNNLNPGKVPKACCVPTQLEGISMLYLNDQNTVVLKNYQDMTVVGCGCR</sequence>
<keyword evidence="5 13" id="KW-0732">Signal</keyword>
<dbReference type="InterPro" id="IPR001111">
    <property type="entry name" value="TGF-b_propeptide"/>
</dbReference>
<dbReference type="GO" id="GO:0051094">
    <property type="term" value="P:positive regulation of developmental process"/>
    <property type="evidence" value="ECO:0007669"/>
    <property type="project" value="UniProtKB-ARBA"/>
</dbReference>
<dbReference type="GO" id="GO:0005125">
    <property type="term" value="F:cytokine activity"/>
    <property type="evidence" value="ECO:0007669"/>
    <property type="project" value="TreeGrafter"/>
</dbReference>
<keyword evidence="8" id="KW-1015">Disulfide bond</keyword>
<keyword evidence="16" id="KW-1185">Reference proteome</keyword>
<feature type="compositionally biased region" description="Low complexity" evidence="12">
    <location>
        <begin position="465"/>
        <end position="489"/>
    </location>
</feature>
<feature type="region of interest" description="Disordered" evidence="12">
    <location>
        <begin position="133"/>
        <end position="159"/>
    </location>
</feature>
<dbReference type="InterPro" id="IPR001839">
    <property type="entry name" value="TGF-b_C"/>
</dbReference>
<dbReference type="InterPro" id="IPR017948">
    <property type="entry name" value="TGFb_CS"/>
</dbReference>
<evidence type="ECO:0000256" key="2">
    <source>
        <dbReference type="ARBA" id="ARBA00006656"/>
    </source>
</evidence>
<feature type="compositionally biased region" description="Basic residues" evidence="12">
    <location>
        <begin position="373"/>
        <end position="385"/>
    </location>
</feature>
<evidence type="ECO:0000313" key="15">
    <source>
        <dbReference type="EMBL" id="CAD7000471.1"/>
    </source>
</evidence>
<dbReference type="OrthoDB" id="5987191at2759"/>
<gene>
    <name evidence="15" type="ORF">CCAP1982_LOCUS8948</name>
</gene>
<dbReference type="EMBL" id="CAJHJT010000012">
    <property type="protein sequence ID" value="CAD7000471.1"/>
    <property type="molecule type" value="Genomic_DNA"/>
</dbReference>
<evidence type="ECO:0000256" key="3">
    <source>
        <dbReference type="ARBA" id="ARBA00022473"/>
    </source>
</evidence>
<evidence type="ECO:0000256" key="9">
    <source>
        <dbReference type="ARBA" id="ARBA00023180"/>
    </source>
</evidence>
<evidence type="ECO:0000256" key="6">
    <source>
        <dbReference type="ARBA" id="ARBA00022782"/>
    </source>
</evidence>
<organism evidence="15 16">
    <name type="scientific">Ceratitis capitata</name>
    <name type="common">Mediterranean fruit fly</name>
    <name type="synonym">Tephritis capitata</name>
    <dbReference type="NCBI Taxonomy" id="7213"/>
    <lineage>
        <taxon>Eukaryota</taxon>
        <taxon>Metazoa</taxon>
        <taxon>Ecdysozoa</taxon>
        <taxon>Arthropoda</taxon>
        <taxon>Hexapoda</taxon>
        <taxon>Insecta</taxon>
        <taxon>Pterygota</taxon>
        <taxon>Neoptera</taxon>
        <taxon>Endopterygota</taxon>
        <taxon>Diptera</taxon>
        <taxon>Brachycera</taxon>
        <taxon>Muscomorpha</taxon>
        <taxon>Tephritoidea</taxon>
        <taxon>Tephritidae</taxon>
        <taxon>Ceratitis</taxon>
        <taxon>Ceratitis</taxon>
    </lineage>
</organism>
<dbReference type="PANTHER" id="PTHR11848">
    <property type="entry name" value="TGF-BETA FAMILY"/>
    <property type="match status" value="1"/>
</dbReference>
<feature type="signal peptide" evidence="13">
    <location>
        <begin position="1"/>
        <end position="23"/>
    </location>
</feature>
<comment type="similarity">
    <text evidence="2 11">Belongs to the TGF-beta family.</text>
</comment>
<evidence type="ECO:0000313" key="16">
    <source>
        <dbReference type="Proteomes" id="UP000606786"/>
    </source>
</evidence>
<dbReference type="GO" id="GO:0008083">
    <property type="term" value="F:growth factor activity"/>
    <property type="evidence" value="ECO:0007669"/>
    <property type="project" value="UniProtKB-KW"/>
</dbReference>
<evidence type="ECO:0000256" key="11">
    <source>
        <dbReference type="RuleBase" id="RU000354"/>
    </source>
</evidence>
<comment type="caution">
    <text evidence="15">The sequence shown here is derived from an EMBL/GenBank/DDBJ whole genome shotgun (WGS) entry which is preliminary data.</text>
</comment>
<dbReference type="GO" id="GO:0030154">
    <property type="term" value="P:cell differentiation"/>
    <property type="evidence" value="ECO:0007669"/>
    <property type="project" value="UniProtKB-KW"/>
</dbReference>
<dbReference type="GO" id="GO:0005615">
    <property type="term" value="C:extracellular space"/>
    <property type="evidence" value="ECO:0007669"/>
    <property type="project" value="TreeGrafter"/>
</dbReference>
<feature type="compositionally biased region" description="Basic residues" evidence="12">
    <location>
        <begin position="771"/>
        <end position="785"/>
    </location>
</feature>
<feature type="region of interest" description="Disordered" evidence="12">
    <location>
        <begin position="465"/>
        <end position="522"/>
    </location>
</feature>
<dbReference type="Pfam" id="PF00688">
    <property type="entry name" value="TGFb_propeptide"/>
    <property type="match status" value="1"/>
</dbReference>
<feature type="compositionally biased region" description="Polar residues" evidence="12">
    <location>
        <begin position="308"/>
        <end position="322"/>
    </location>
</feature>
<feature type="compositionally biased region" description="Low complexity" evidence="12">
    <location>
        <begin position="186"/>
        <end position="204"/>
    </location>
</feature>
<reference evidence="15" key="1">
    <citation type="submission" date="2020-11" db="EMBL/GenBank/DDBJ databases">
        <authorList>
            <person name="Whitehead M."/>
        </authorList>
    </citation>
    <scope>NUCLEOTIDE SEQUENCE</scope>
    <source>
        <strain evidence="15">EGII</strain>
    </source>
</reference>
<evidence type="ECO:0000256" key="4">
    <source>
        <dbReference type="ARBA" id="ARBA00022525"/>
    </source>
</evidence>
<dbReference type="Proteomes" id="UP000606786">
    <property type="component" value="Unassembled WGS sequence"/>
</dbReference>
<keyword evidence="7 11" id="KW-0339">Growth factor</keyword>
<feature type="region of interest" description="Disordered" evidence="12">
    <location>
        <begin position="755"/>
        <end position="786"/>
    </location>
</feature>
<dbReference type="Pfam" id="PF00019">
    <property type="entry name" value="TGF_beta"/>
    <property type="match status" value="1"/>
</dbReference>
<evidence type="ECO:0000256" key="13">
    <source>
        <dbReference type="SAM" id="SignalP"/>
    </source>
</evidence>
<evidence type="ECO:0000256" key="7">
    <source>
        <dbReference type="ARBA" id="ARBA00023030"/>
    </source>
</evidence>
<dbReference type="Gene3D" id="2.10.90.10">
    <property type="entry name" value="Cystine-knot cytokines"/>
    <property type="match status" value="1"/>
</dbReference>
<dbReference type="PROSITE" id="PS51362">
    <property type="entry name" value="TGF_BETA_2"/>
    <property type="match status" value="1"/>
</dbReference>
<dbReference type="CDD" id="cd13760">
    <property type="entry name" value="TGF_beta_BMP2_like"/>
    <property type="match status" value="1"/>
</dbReference>
<comment type="subcellular location">
    <subcellularLocation>
        <location evidence="1">Secreted</location>
    </subcellularLocation>
</comment>
<evidence type="ECO:0000256" key="12">
    <source>
        <dbReference type="SAM" id="MobiDB-lite"/>
    </source>
</evidence>
<dbReference type="SUPFAM" id="SSF57501">
    <property type="entry name" value="Cystine-knot cytokines"/>
    <property type="match status" value="1"/>
</dbReference>
<dbReference type="FunFam" id="2.10.90.10:FF:000103">
    <property type="entry name" value="Bone morphogenetic protein 16"/>
    <property type="match status" value="1"/>
</dbReference>
<accession>A0A811UP12</accession>
<evidence type="ECO:0000256" key="5">
    <source>
        <dbReference type="ARBA" id="ARBA00022729"/>
    </source>
</evidence>
<name>A0A811UP12_CERCA</name>
<dbReference type="FunFam" id="2.60.120.970:FF:000018">
    <property type="entry name" value="Decapentaplegic, isoform A"/>
    <property type="match status" value="1"/>
</dbReference>
<feature type="compositionally biased region" description="Low complexity" evidence="12">
    <location>
        <begin position="359"/>
        <end position="369"/>
    </location>
</feature>
<feature type="domain" description="TGF-beta family profile" evidence="14">
    <location>
        <begin position="771"/>
        <end position="892"/>
    </location>
</feature>
<keyword evidence="6" id="KW-0221">Differentiation</keyword>
<feature type="compositionally biased region" description="Basic residues" evidence="12">
    <location>
        <begin position="325"/>
        <end position="358"/>
    </location>
</feature>
<evidence type="ECO:0000259" key="14">
    <source>
        <dbReference type="PROSITE" id="PS51362"/>
    </source>
</evidence>
<dbReference type="Gene3D" id="2.60.120.970">
    <property type="match status" value="1"/>
</dbReference>
<dbReference type="InterPro" id="IPR015615">
    <property type="entry name" value="TGF-beta-rel"/>
</dbReference>
<evidence type="ECO:0000256" key="10">
    <source>
        <dbReference type="ARBA" id="ARBA00074604"/>
    </source>
</evidence>
<evidence type="ECO:0000256" key="1">
    <source>
        <dbReference type="ARBA" id="ARBA00004613"/>
    </source>
</evidence>
<dbReference type="SMART" id="SM00204">
    <property type="entry name" value="TGFB"/>
    <property type="match status" value="1"/>
</dbReference>
<dbReference type="PANTHER" id="PTHR11848:SF263">
    <property type="entry name" value="PROTEIN DECAPENTAPLEGIC"/>
    <property type="match status" value="1"/>
</dbReference>
<keyword evidence="4" id="KW-0964">Secreted</keyword>
<evidence type="ECO:0000256" key="8">
    <source>
        <dbReference type="ARBA" id="ARBA00023157"/>
    </source>
</evidence>
<feature type="chain" id="PRO_5032819893" description="Protein decapentaplegic" evidence="13">
    <location>
        <begin position="24"/>
        <end position="892"/>
    </location>
</feature>
<dbReference type="InterPro" id="IPR029034">
    <property type="entry name" value="Cystine-knot_cytokine"/>
</dbReference>
<dbReference type="PROSITE" id="PS00250">
    <property type="entry name" value="TGF_BETA_1"/>
    <property type="match status" value="1"/>
</dbReference>
<keyword evidence="3" id="KW-0217">Developmental protein</keyword>
<feature type="region of interest" description="Disordered" evidence="12">
    <location>
        <begin position="176"/>
        <end position="213"/>
    </location>
</feature>
<protein>
    <recommendedName>
        <fullName evidence="10">Protein decapentaplegic</fullName>
    </recommendedName>
</protein>
<proteinExistence type="inferred from homology"/>
<dbReference type="GO" id="GO:0051240">
    <property type="term" value="P:positive regulation of multicellular organismal process"/>
    <property type="evidence" value="ECO:0007669"/>
    <property type="project" value="UniProtKB-ARBA"/>
</dbReference>
<keyword evidence="9" id="KW-0325">Glycoprotein</keyword>
<dbReference type="AlphaFoldDB" id="A0A811UP12"/>
<feature type="region of interest" description="Disordered" evidence="12">
    <location>
        <begin position="287"/>
        <end position="401"/>
    </location>
</feature>